<reference evidence="3" key="1">
    <citation type="journal article" date="2016" name="Genome Announc.">
        <title>Genome sequence of Ustilaginoidea virens IPU010, a rice pathogenic fungus causing false smut.</title>
        <authorList>
            <person name="Kumagai T."/>
            <person name="Ishii T."/>
            <person name="Terai G."/>
            <person name="Umemura M."/>
            <person name="Machida M."/>
            <person name="Asai K."/>
        </authorList>
    </citation>
    <scope>NUCLEOTIDE SEQUENCE [LARGE SCALE GENOMIC DNA]</scope>
    <source>
        <strain evidence="3">IPU010</strain>
    </source>
</reference>
<dbReference type="Proteomes" id="UP000054053">
    <property type="component" value="Unassembled WGS sequence"/>
</dbReference>
<feature type="region of interest" description="Disordered" evidence="1">
    <location>
        <begin position="1"/>
        <end position="22"/>
    </location>
</feature>
<evidence type="ECO:0000313" key="2">
    <source>
        <dbReference type="EMBL" id="GAO19223.1"/>
    </source>
</evidence>
<dbReference type="AlphaFoldDB" id="A0A1B5L6K9"/>
<accession>A0A1B5L6K9</accession>
<comment type="caution">
    <text evidence="2">The sequence shown here is derived from an EMBL/GenBank/DDBJ whole genome shotgun (WGS) entry which is preliminary data.</text>
</comment>
<feature type="compositionally biased region" description="Basic and acidic residues" evidence="1">
    <location>
        <begin position="1"/>
        <end position="17"/>
    </location>
</feature>
<evidence type="ECO:0000313" key="3">
    <source>
        <dbReference type="Proteomes" id="UP000054053"/>
    </source>
</evidence>
<sequence length="64" mass="6800">MRGRSQRSEHFPGEKNANRGLGPELKALSGLRQCWAPLVLANGFYGSGGGFDCGSTGVNGNVYR</sequence>
<protein>
    <submittedName>
        <fullName evidence="2">Uncharacterized protein</fullName>
    </submittedName>
</protein>
<dbReference type="EMBL" id="BBTG02000063">
    <property type="protein sequence ID" value="GAO19223.1"/>
    <property type="molecule type" value="Genomic_DNA"/>
</dbReference>
<name>A0A1B5L6K9_USTVR</name>
<evidence type="ECO:0000256" key="1">
    <source>
        <dbReference type="SAM" id="MobiDB-lite"/>
    </source>
</evidence>
<proteinExistence type="predicted"/>
<gene>
    <name evidence="2" type="ORF">UVI_02060370</name>
</gene>
<organism evidence="2 3">
    <name type="scientific">Ustilaginoidea virens</name>
    <name type="common">Rice false smut fungus</name>
    <name type="synonym">Villosiclava virens</name>
    <dbReference type="NCBI Taxonomy" id="1159556"/>
    <lineage>
        <taxon>Eukaryota</taxon>
        <taxon>Fungi</taxon>
        <taxon>Dikarya</taxon>
        <taxon>Ascomycota</taxon>
        <taxon>Pezizomycotina</taxon>
        <taxon>Sordariomycetes</taxon>
        <taxon>Hypocreomycetidae</taxon>
        <taxon>Hypocreales</taxon>
        <taxon>Clavicipitaceae</taxon>
        <taxon>Ustilaginoidea</taxon>
    </lineage>
</organism>